<proteinExistence type="predicted"/>
<sequence length="75" mass="7936">MKTVNYPDAEGMRTAERPFGVSVPFRGGNGISAYPPHASETHAIATTPSKGEMGSPIVRHPFDLASDANSHQTIA</sequence>
<reference evidence="2" key="1">
    <citation type="submission" date="2019-01" db="EMBL/GenBank/DDBJ databases">
        <title>Draft genome sequences of three monokaryotic isolates of the white-rot basidiomycete fungus Dichomitus squalens.</title>
        <authorList>
            <consortium name="DOE Joint Genome Institute"/>
            <person name="Lopez S.C."/>
            <person name="Andreopoulos B."/>
            <person name="Pangilinan J."/>
            <person name="Lipzen A."/>
            <person name="Riley R."/>
            <person name="Ahrendt S."/>
            <person name="Ng V."/>
            <person name="Barry K."/>
            <person name="Daum C."/>
            <person name="Grigoriev I.V."/>
            <person name="Hilden K.S."/>
            <person name="Makela M.R."/>
            <person name="de Vries R.P."/>
        </authorList>
    </citation>
    <scope>NUCLEOTIDE SEQUENCE [LARGE SCALE GENOMIC DNA]</scope>
    <source>
        <strain evidence="2">OM18370.1</strain>
    </source>
</reference>
<dbReference type="Proteomes" id="UP000292957">
    <property type="component" value="Unassembled WGS sequence"/>
</dbReference>
<dbReference type="EMBL" id="ML143440">
    <property type="protein sequence ID" value="TBU26832.1"/>
    <property type="molecule type" value="Genomic_DNA"/>
</dbReference>
<feature type="region of interest" description="Disordered" evidence="1">
    <location>
        <begin position="46"/>
        <end position="75"/>
    </location>
</feature>
<gene>
    <name evidence="2" type="ORF">BD311DRAFT_416088</name>
</gene>
<dbReference type="AlphaFoldDB" id="A0A4Q9MKQ0"/>
<accession>A0A4Q9MKQ0</accession>
<evidence type="ECO:0000256" key="1">
    <source>
        <dbReference type="SAM" id="MobiDB-lite"/>
    </source>
</evidence>
<evidence type="ECO:0000313" key="2">
    <source>
        <dbReference type="EMBL" id="TBU26832.1"/>
    </source>
</evidence>
<organism evidence="2">
    <name type="scientific">Dichomitus squalens</name>
    <dbReference type="NCBI Taxonomy" id="114155"/>
    <lineage>
        <taxon>Eukaryota</taxon>
        <taxon>Fungi</taxon>
        <taxon>Dikarya</taxon>
        <taxon>Basidiomycota</taxon>
        <taxon>Agaricomycotina</taxon>
        <taxon>Agaricomycetes</taxon>
        <taxon>Polyporales</taxon>
        <taxon>Polyporaceae</taxon>
        <taxon>Dichomitus</taxon>
    </lineage>
</organism>
<name>A0A4Q9MKQ0_9APHY</name>
<protein>
    <submittedName>
        <fullName evidence="2">Uncharacterized protein</fullName>
    </submittedName>
</protein>